<keyword evidence="1" id="KW-0175">Coiled coil</keyword>
<comment type="caution">
    <text evidence="2">The sequence shown here is derived from an EMBL/GenBank/DDBJ whole genome shotgun (WGS) entry which is preliminary data.</text>
</comment>
<evidence type="ECO:0000313" key="2">
    <source>
        <dbReference type="EMBL" id="MDM7890927.1"/>
    </source>
</evidence>
<evidence type="ECO:0000256" key="1">
    <source>
        <dbReference type="SAM" id="Coils"/>
    </source>
</evidence>
<reference evidence="2 3" key="1">
    <citation type="submission" date="2023-06" db="EMBL/GenBank/DDBJ databases">
        <authorList>
            <person name="Feng G."/>
            <person name="Li J."/>
            <person name="Zhu H."/>
        </authorList>
    </citation>
    <scope>NUCLEOTIDE SEQUENCE [LARGE SCALE GENOMIC DNA]</scope>
    <source>
        <strain evidence="2 3">RHCKG28</strain>
    </source>
</reference>
<proteinExistence type="predicted"/>
<dbReference type="Proteomes" id="UP001236404">
    <property type="component" value="Unassembled WGS sequence"/>
</dbReference>
<keyword evidence="3" id="KW-1185">Reference proteome</keyword>
<name>A0ABT7TPV9_9MICO</name>
<dbReference type="RefSeq" id="WP_289472444.1">
    <property type="nucleotide sequence ID" value="NZ_JAUCMN010000002.1"/>
</dbReference>
<feature type="coiled-coil region" evidence="1">
    <location>
        <begin position="36"/>
        <end position="63"/>
    </location>
</feature>
<dbReference type="EMBL" id="JAUCMN010000002">
    <property type="protein sequence ID" value="MDM7890927.1"/>
    <property type="molecule type" value="Genomic_DNA"/>
</dbReference>
<protein>
    <submittedName>
        <fullName evidence="2">Uncharacterized protein</fullName>
    </submittedName>
</protein>
<evidence type="ECO:0000313" key="3">
    <source>
        <dbReference type="Proteomes" id="UP001236404"/>
    </source>
</evidence>
<sequence length="70" mass="9054">MTVEDPVQVFIERDRERWRQQIRRQYRFRPWKARRIIRLHDDLLRWREELREARRERARLIEAGELQVDR</sequence>
<gene>
    <name evidence="2" type="ORF">QUG93_04435</name>
</gene>
<organism evidence="2 3">
    <name type="scientific">Curtobacterium caseinilyticum</name>
    <dbReference type="NCBI Taxonomy" id="3055137"/>
    <lineage>
        <taxon>Bacteria</taxon>
        <taxon>Bacillati</taxon>
        <taxon>Actinomycetota</taxon>
        <taxon>Actinomycetes</taxon>
        <taxon>Micrococcales</taxon>
        <taxon>Microbacteriaceae</taxon>
        <taxon>Curtobacterium</taxon>
    </lineage>
</organism>
<accession>A0ABT7TPV9</accession>